<comment type="caution">
    <text evidence="2">The sequence shown here is derived from an EMBL/GenBank/DDBJ whole genome shotgun (WGS) entry which is preliminary data.</text>
</comment>
<name>A0A9P6D549_9AGAR</name>
<keyword evidence="1" id="KW-0472">Membrane</keyword>
<keyword evidence="1" id="KW-1133">Transmembrane helix</keyword>
<dbReference type="EMBL" id="MU155151">
    <property type="protein sequence ID" value="KAF9483700.1"/>
    <property type="molecule type" value="Genomic_DNA"/>
</dbReference>
<dbReference type="Proteomes" id="UP000807469">
    <property type="component" value="Unassembled WGS sequence"/>
</dbReference>
<evidence type="ECO:0000313" key="2">
    <source>
        <dbReference type="EMBL" id="KAF9483700.1"/>
    </source>
</evidence>
<feature type="transmembrane region" description="Helical" evidence="1">
    <location>
        <begin position="205"/>
        <end position="226"/>
    </location>
</feature>
<protein>
    <submittedName>
        <fullName evidence="2">Uncharacterized protein</fullName>
    </submittedName>
</protein>
<reference evidence="2" key="1">
    <citation type="submission" date="2020-11" db="EMBL/GenBank/DDBJ databases">
        <authorList>
            <consortium name="DOE Joint Genome Institute"/>
            <person name="Ahrendt S."/>
            <person name="Riley R."/>
            <person name="Andreopoulos W."/>
            <person name="Labutti K."/>
            <person name="Pangilinan J."/>
            <person name="Ruiz-Duenas F.J."/>
            <person name="Barrasa J.M."/>
            <person name="Sanchez-Garcia M."/>
            <person name="Camarero S."/>
            <person name="Miyauchi S."/>
            <person name="Serrano A."/>
            <person name="Linde D."/>
            <person name="Babiker R."/>
            <person name="Drula E."/>
            <person name="Ayuso-Fernandez I."/>
            <person name="Pacheco R."/>
            <person name="Padilla G."/>
            <person name="Ferreira P."/>
            <person name="Barriuso J."/>
            <person name="Kellner H."/>
            <person name="Castanera R."/>
            <person name="Alfaro M."/>
            <person name="Ramirez L."/>
            <person name="Pisabarro A.G."/>
            <person name="Kuo A."/>
            <person name="Tritt A."/>
            <person name="Lipzen A."/>
            <person name="He G."/>
            <person name="Yan M."/>
            <person name="Ng V."/>
            <person name="Cullen D."/>
            <person name="Martin F."/>
            <person name="Rosso M.-N."/>
            <person name="Henrissat B."/>
            <person name="Hibbett D."/>
            <person name="Martinez A.T."/>
            <person name="Grigoriev I.V."/>
        </authorList>
    </citation>
    <scope>NUCLEOTIDE SEQUENCE</scope>
    <source>
        <strain evidence="2">CIRM-BRFM 674</strain>
    </source>
</reference>
<feature type="transmembrane region" description="Helical" evidence="1">
    <location>
        <begin position="117"/>
        <end position="140"/>
    </location>
</feature>
<evidence type="ECO:0000256" key="1">
    <source>
        <dbReference type="SAM" id="Phobius"/>
    </source>
</evidence>
<feature type="transmembrane region" description="Helical" evidence="1">
    <location>
        <begin position="71"/>
        <end position="96"/>
    </location>
</feature>
<sequence>MGVRLSIYAQVILGPVAIWAQYARFRESGERTISLILYHMIGKLLFCGIALFITATVGAKSTIGIDSVEGVIVLNLLWIINATILSLTAITYALSWSGWESDRQSEEQGRFSRLRKWWNIFPLGGIIQSLFLRAFGLWFWTNTPTNNMAYYWIFGRTSTHSSVDMSSILAVPGVNTVFYAIIAYSIPALIAATLTPGFKRLENKVLEYAMHAIALLAFLSEPIYLITSTEMVIKANSFEEGEIPHIWTLGDITFLLIAATTFFSIAKLTIRSWQSQSTAPVAHATDVNDTPVKDVKMSLKPQ</sequence>
<keyword evidence="3" id="KW-1185">Reference proteome</keyword>
<gene>
    <name evidence="2" type="ORF">BDN70DRAFT_929044</name>
</gene>
<feature type="transmembrane region" description="Helical" evidence="1">
    <location>
        <begin position="6"/>
        <end position="23"/>
    </location>
</feature>
<proteinExistence type="predicted"/>
<accession>A0A9P6D549</accession>
<feature type="transmembrane region" description="Helical" evidence="1">
    <location>
        <begin position="35"/>
        <end position="59"/>
    </location>
</feature>
<feature type="transmembrane region" description="Helical" evidence="1">
    <location>
        <begin position="246"/>
        <end position="266"/>
    </location>
</feature>
<feature type="transmembrane region" description="Helical" evidence="1">
    <location>
        <begin position="177"/>
        <end position="198"/>
    </location>
</feature>
<keyword evidence="1" id="KW-0812">Transmembrane</keyword>
<dbReference type="OrthoDB" id="3047534at2759"/>
<dbReference type="AlphaFoldDB" id="A0A9P6D549"/>
<evidence type="ECO:0000313" key="3">
    <source>
        <dbReference type="Proteomes" id="UP000807469"/>
    </source>
</evidence>
<organism evidence="2 3">
    <name type="scientific">Pholiota conissans</name>
    <dbReference type="NCBI Taxonomy" id="109636"/>
    <lineage>
        <taxon>Eukaryota</taxon>
        <taxon>Fungi</taxon>
        <taxon>Dikarya</taxon>
        <taxon>Basidiomycota</taxon>
        <taxon>Agaricomycotina</taxon>
        <taxon>Agaricomycetes</taxon>
        <taxon>Agaricomycetidae</taxon>
        <taxon>Agaricales</taxon>
        <taxon>Agaricineae</taxon>
        <taxon>Strophariaceae</taxon>
        <taxon>Pholiota</taxon>
    </lineage>
</organism>